<feature type="domain" description="PKD-like" evidence="2">
    <location>
        <begin position="474"/>
        <end position="548"/>
    </location>
</feature>
<dbReference type="InterPro" id="IPR045829">
    <property type="entry name" value="PKD_6"/>
</dbReference>
<dbReference type="Pfam" id="PF13585">
    <property type="entry name" value="CHU_C"/>
    <property type="match status" value="1"/>
</dbReference>
<keyword evidence="4" id="KW-1185">Reference proteome</keyword>
<proteinExistence type="predicted"/>
<dbReference type="SUPFAM" id="SSF69322">
    <property type="entry name" value="Tricorn protease domain 2"/>
    <property type="match status" value="1"/>
</dbReference>
<protein>
    <submittedName>
        <fullName evidence="3">Gliding motility-associated C-terminal domain-containing protein</fullName>
    </submittedName>
</protein>
<reference evidence="3 4" key="1">
    <citation type="submission" date="2019-09" db="EMBL/GenBank/DDBJ databases">
        <title>Genome sequence of Adhaeribacter sp. M2.</title>
        <authorList>
            <person name="Srinivasan S."/>
        </authorList>
    </citation>
    <scope>NUCLEOTIDE SEQUENCE [LARGE SCALE GENOMIC DNA]</scope>
    <source>
        <strain evidence="3 4">M2</strain>
    </source>
</reference>
<organism evidence="3 4">
    <name type="scientific">Adhaeribacter soli</name>
    <dbReference type="NCBI Taxonomy" id="2607655"/>
    <lineage>
        <taxon>Bacteria</taxon>
        <taxon>Pseudomonadati</taxon>
        <taxon>Bacteroidota</taxon>
        <taxon>Cytophagia</taxon>
        <taxon>Cytophagales</taxon>
        <taxon>Hymenobacteraceae</taxon>
        <taxon>Adhaeribacter</taxon>
    </lineage>
</organism>
<dbReference type="AlphaFoldDB" id="A0A5N1J1M3"/>
<dbReference type="EMBL" id="VTWT01000003">
    <property type="protein sequence ID" value="KAA9340298.1"/>
    <property type="molecule type" value="Genomic_DNA"/>
</dbReference>
<evidence type="ECO:0000313" key="4">
    <source>
        <dbReference type="Proteomes" id="UP000326570"/>
    </source>
</evidence>
<feature type="chain" id="PRO_5024858940" evidence="1">
    <location>
        <begin position="23"/>
        <end position="641"/>
    </location>
</feature>
<evidence type="ECO:0000313" key="3">
    <source>
        <dbReference type="EMBL" id="KAA9340298.1"/>
    </source>
</evidence>
<keyword evidence="1" id="KW-0732">Signal</keyword>
<dbReference type="Pfam" id="PF19408">
    <property type="entry name" value="PKD_6"/>
    <property type="match status" value="1"/>
</dbReference>
<gene>
    <name evidence="3" type="ORF">F0P94_08095</name>
</gene>
<accession>A0A5N1J1M3</accession>
<dbReference type="RefSeq" id="WP_150903369.1">
    <property type="nucleotide sequence ID" value="NZ_VTWT01000003.1"/>
</dbReference>
<evidence type="ECO:0000259" key="2">
    <source>
        <dbReference type="Pfam" id="PF19408"/>
    </source>
</evidence>
<feature type="signal peptide" evidence="1">
    <location>
        <begin position="1"/>
        <end position="22"/>
    </location>
</feature>
<sequence length="641" mass="70288">MSRFLSLFLIAFMLFAPSDAFSQNKEGANWLFGGNIHLDFNRAKPRIDAFSFMAVDSMLKGVAAISDKNGELLFFTSKGHAVSRQKVNGIYQAMPNGAFHTGPFPKSTLAEMIMQSPADSNLYYLFFVGYQFVNNISHQNLYYLQIDMRLNNGNGDVVPNSLQLLKKEVAHFKLTALLHSNNRDTWVGCTNYAGDSILAYLVTPGGIMPPVVSKPSNRFSPFSRMKASPNSEMFAVGNILGSGIEGMDIYDFNRATGTASLKYSLTPPVVGYPLFSFAFSPDNSRLYAGTIGYAGFPNDATVFQFDLAAGNNAQVQQSRNVIYNTTRSDGVFDMQLAIDGKIYLVIDSTYLSQINCPDFYGAACRFQTQGIKLPGRVNGGSLPTLNQTIFRNAGKLQAQAYRNLICEGDSVPLSAYGAGAEQFRWKPANGLTSPADTSANPVVNPTETTTYMVIGSSVCRTDTAYVKVTVLPKPKPLSISGPLHVYTYAEKQVYSVKDPVPGNKFDWQVSGGSIGKGQGSSRIEVNWGANGTGTITVTESNAAGCKWGSASLEVEISGEPDLIIYNIITPNDDGKNDAFVIENLKWYPQNELRLFNRWGMQVYQSKNYLNNWKAGNVSAGIYYYLFTANGKAWKGWVEVVK</sequence>
<name>A0A5N1J1M3_9BACT</name>
<comment type="caution">
    <text evidence="3">The sequence shown here is derived from an EMBL/GenBank/DDBJ whole genome shotgun (WGS) entry which is preliminary data.</text>
</comment>
<dbReference type="Proteomes" id="UP000326570">
    <property type="component" value="Unassembled WGS sequence"/>
</dbReference>
<evidence type="ECO:0000256" key="1">
    <source>
        <dbReference type="SAM" id="SignalP"/>
    </source>
</evidence>